<protein>
    <submittedName>
        <fullName evidence="2">Insulinase family protein</fullName>
    </submittedName>
</protein>
<dbReference type="PANTHER" id="PTHR11851:SF186">
    <property type="entry name" value="INACTIVE METALLOPROTEASE YMFF-RELATED"/>
    <property type="match status" value="1"/>
</dbReference>
<evidence type="ECO:0000313" key="3">
    <source>
        <dbReference type="Proteomes" id="UP000324646"/>
    </source>
</evidence>
<keyword evidence="3" id="KW-1185">Reference proteome</keyword>
<dbReference type="EMBL" id="CP042243">
    <property type="protein sequence ID" value="QEK11941.1"/>
    <property type="molecule type" value="Genomic_DNA"/>
</dbReference>
<dbReference type="GO" id="GO:0046872">
    <property type="term" value="F:metal ion binding"/>
    <property type="evidence" value="ECO:0007669"/>
    <property type="project" value="InterPro"/>
</dbReference>
<accession>A0A5C0SCL1</accession>
<dbReference type="Proteomes" id="UP000324646">
    <property type="component" value="Chromosome"/>
</dbReference>
<dbReference type="SUPFAM" id="SSF63411">
    <property type="entry name" value="LuxS/MPP-like metallohydrolase"/>
    <property type="match status" value="2"/>
</dbReference>
<dbReference type="InterPro" id="IPR007863">
    <property type="entry name" value="Peptidase_M16_C"/>
</dbReference>
<gene>
    <name evidence="2" type="ORF">FQB35_05910</name>
</gene>
<dbReference type="NCBIfam" id="NF047422">
    <property type="entry name" value="YfmF_fam"/>
    <property type="match status" value="1"/>
</dbReference>
<feature type="domain" description="Peptidase M16 C-terminal" evidence="1">
    <location>
        <begin position="201"/>
        <end position="376"/>
    </location>
</feature>
<dbReference type="OrthoDB" id="9762085at2"/>
<dbReference type="Pfam" id="PF05193">
    <property type="entry name" value="Peptidase_M16_C"/>
    <property type="match status" value="1"/>
</dbReference>
<dbReference type="KEGG" id="crs:FQB35_05910"/>
<organism evidence="2 3">
    <name type="scientific">Crassaminicella thermophila</name>
    <dbReference type="NCBI Taxonomy" id="2599308"/>
    <lineage>
        <taxon>Bacteria</taxon>
        <taxon>Bacillati</taxon>
        <taxon>Bacillota</taxon>
        <taxon>Clostridia</taxon>
        <taxon>Eubacteriales</taxon>
        <taxon>Clostridiaceae</taxon>
        <taxon>Crassaminicella</taxon>
    </lineage>
</organism>
<name>A0A5C0SCL1_CRATE</name>
<dbReference type="Gene3D" id="3.30.830.10">
    <property type="entry name" value="Metalloenzyme, LuxS/M16 peptidase-like"/>
    <property type="match status" value="2"/>
</dbReference>
<sequence length="444" mass="51507">MRIYVINRLGKINQGGINLLNRLKTIKIGKKIKLHMIKTDKFKTNLVSVYFQRPLVKEEVTKNALLSMVLPRGTKSYISSKEISKALEGLYGAFIGCDVAKKGERNIIQFRMQLVNDKYVEDKEVFIKGMQILNEFIHDPYLVDGCFKKDYVDQEKENLIKKIEGRKNDKMKYSYERCIEEMCKNENYSLYEYGSIEDLKNISNESLYEHYKKIIHSTPIDICVVGDFDEKEMESLIAKKLNFKQEGVISVEREKIECIPDDVKIIEDEMDINQGKLNLGYRTNIPFESELYYPLLVYSNIFGGGPNSKLFKNVREKESLCYYIFSRVEKFKSLMLIGSGIEFNNYDKTVSLIKQQMEEMNSGNFSNEDIESAKNSIITSIRSMTDSPYMLADFYFSQAISNNEDTLDEMIKKIRTVDKEQIITAGKSIKLDTIYFLKGKGEVR</sequence>
<dbReference type="PANTHER" id="PTHR11851">
    <property type="entry name" value="METALLOPROTEASE"/>
    <property type="match status" value="1"/>
</dbReference>
<reference evidence="2 3" key="1">
    <citation type="submission" date="2019-07" db="EMBL/GenBank/DDBJ databases">
        <title>Complete genome of Crassaminicella thermophila SY095.</title>
        <authorList>
            <person name="Li X."/>
        </authorList>
    </citation>
    <scope>NUCLEOTIDE SEQUENCE [LARGE SCALE GENOMIC DNA]</scope>
    <source>
        <strain evidence="2 3">SY095</strain>
    </source>
</reference>
<proteinExistence type="predicted"/>
<dbReference type="InterPro" id="IPR011249">
    <property type="entry name" value="Metalloenz_LuxS/M16"/>
</dbReference>
<dbReference type="AlphaFoldDB" id="A0A5C0SCL1"/>
<evidence type="ECO:0000313" key="2">
    <source>
        <dbReference type="EMBL" id="QEK11941.1"/>
    </source>
</evidence>
<dbReference type="InterPro" id="IPR050361">
    <property type="entry name" value="MPP/UQCRC_Complex"/>
</dbReference>
<evidence type="ECO:0000259" key="1">
    <source>
        <dbReference type="Pfam" id="PF05193"/>
    </source>
</evidence>